<dbReference type="Proteomes" id="UP001574169">
    <property type="component" value="Unassembled WGS sequence"/>
</dbReference>
<dbReference type="EMBL" id="JBCFQL010000006">
    <property type="protein sequence ID" value="MFA9191050.1"/>
    <property type="molecule type" value="Genomic_DNA"/>
</dbReference>
<dbReference type="InterPro" id="IPR005358">
    <property type="entry name" value="Puta_zinc/iron-chelating_dom"/>
</dbReference>
<proteinExistence type="predicted"/>
<evidence type="ECO:0000313" key="1">
    <source>
        <dbReference type="EMBL" id="MFA9191050.1"/>
    </source>
</evidence>
<reference evidence="1 2" key="1">
    <citation type="submission" date="2024-04" db="EMBL/GenBank/DDBJ databases">
        <title>New Clade of Flavobacterium.</title>
        <authorList>
            <person name="Matos L."/>
            <person name="Proenca D.N."/>
            <person name="Fransisco R.M."/>
            <person name="Chung A.P."/>
            <person name="Maccario L."/>
            <person name="Sorensen S.J."/>
            <person name="Morais P.V."/>
        </authorList>
    </citation>
    <scope>NUCLEOTIDE SEQUENCE [LARGE SCALE GENOMIC DNA]</scope>
    <source>
        <strain evidence="1 2">FZUC8N2.13</strain>
    </source>
</reference>
<gene>
    <name evidence="1" type="ORF">AAGV28_06665</name>
</gene>
<dbReference type="RefSeq" id="WP_373406047.1">
    <property type="nucleotide sequence ID" value="NZ_JBCFQL010000006.1"/>
</dbReference>
<keyword evidence="2" id="KW-1185">Reference proteome</keyword>
<name>A0ABV4TAC4_9FLAO</name>
<evidence type="ECO:0000313" key="2">
    <source>
        <dbReference type="Proteomes" id="UP001574169"/>
    </source>
</evidence>
<accession>A0ABV4TAC4</accession>
<organism evidence="1 2">
    <name type="scientific">Flavobacterium zubiriense</name>
    <dbReference type="NCBI Taxonomy" id="3138075"/>
    <lineage>
        <taxon>Bacteria</taxon>
        <taxon>Pseudomonadati</taxon>
        <taxon>Bacteroidota</taxon>
        <taxon>Flavobacteriia</taxon>
        <taxon>Flavobacteriales</taxon>
        <taxon>Flavobacteriaceae</taxon>
        <taxon>Flavobacterium</taxon>
    </lineage>
</organism>
<comment type="caution">
    <text evidence="1">The sequence shown here is derived from an EMBL/GenBank/DDBJ whole genome shotgun (WGS) entry which is preliminary data.</text>
</comment>
<dbReference type="Pfam" id="PF03692">
    <property type="entry name" value="CxxCxxCC"/>
    <property type="match status" value="1"/>
</dbReference>
<protein>
    <submittedName>
        <fullName evidence="1">YkgJ family cysteine cluster protein</fullName>
    </submittedName>
</protein>
<sequence length="172" mass="20003">MKRINIEDQLSEICLKCGMCCDGTLFNKASIKDEADKKIAQNLTLETFTEADGKHFFKLACHHFDQCCSIYDKIRPKICGIYFCKPLKDVKQGKLHIIKAQEMIDKALEYRLEVLKLAYQIDIYKKHNIRQLSDEILPHPTEEMKKNRELWLKLIGFIGVLSKITGNQKIIK</sequence>